<dbReference type="SUPFAM" id="SSF47473">
    <property type="entry name" value="EF-hand"/>
    <property type="match status" value="1"/>
</dbReference>
<evidence type="ECO:0000313" key="2">
    <source>
        <dbReference type="RefSeq" id="XP_006819971.1"/>
    </source>
</evidence>
<feature type="non-terminal residue" evidence="2">
    <location>
        <position position="124"/>
    </location>
</feature>
<gene>
    <name evidence="2" type="primary">LOC102805018</name>
</gene>
<dbReference type="GeneID" id="102805018"/>
<organism evidence="1 2">
    <name type="scientific">Saccoglossus kowalevskii</name>
    <name type="common">Acorn worm</name>
    <dbReference type="NCBI Taxonomy" id="10224"/>
    <lineage>
        <taxon>Eukaryota</taxon>
        <taxon>Metazoa</taxon>
        <taxon>Hemichordata</taxon>
        <taxon>Enteropneusta</taxon>
        <taxon>Harrimaniidae</taxon>
        <taxon>Saccoglossus</taxon>
    </lineage>
</organism>
<feature type="non-terminal residue" evidence="2">
    <location>
        <position position="1"/>
    </location>
</feature>
<dbReference type="InterPro" id="IPR011992">
    <property type="entry name" value="EF-hand-dom_pair"/>
</dbReference>
<dbReference type="Proteomes" id="UP000694865">
    <property type="component" value="Unplaced"/>
</dbReference>
<accession>A0ABM0MIY0</accession>
<keyword evidence="1" id="KW-1185">Reference proteome</keyword>
<name>A0ABM0MIY0_SACKO</name>
<proteinExistence type="predicted"/>
<dbReference type="RefSeq" id="XP_006819971.1">
    <property type="nucleotide sequence ID" value="XM_006819908.1"/>
</dbReference>
<reference evidence="2" key="1">
    <citation type="submission" date="2025-08" db="UniProtKB">
        <authorList>
            <consortium name="RefSeq"/>
        </authorList>
    </citation>
    <scope>IDENTIFICATION</scope>
    <source>
        <tissue evidence="2">Testes</tissue>
    </source>
</reference>
<evidence type="ECO:0000313" key="1">
    <source>
        <dbReference type="Proteomes" id="UP000694865"/>
    </source>
</evidence>
<dbReference type="Gene3D" id="1.10.238.10">
    <property type="entry name" value="EF-hand"/>
    <property type="match status" value="1"/>
</dbReference>
<protein>
    <submittedName>
        <fullName evidence="2">Uncharacterized protein LOC102805018</fullName>
    </submittedName>
</protein>
<sequence length="124" mass="14535">MEFNFHALRMGFEHFDHTGVGVVSKMDFHNVMNEYDFKMTRHECNRLIERCSVTTSDGNVNYKEFLLKFMSRSERDLAHRVISDPCHKFNTRAFTPPGALSIQDVEAKLVEYFHKEFLQLLGSL</sequence>